<dbReference type="EMBL" id="KZ989357">
    <property type="protein sequence ID" value="RKP26694.1"/>
    <property type="molecule type" value="Genomic_DNA"/>
</dbReference>
<reference evidence="2" key="1">
    <citation type="journal article" date="2018" name="Nat. Microbiol.">
        <title>Leveraging single-cell genomics to expand the fungal tree of life.</title>
        <authorList>
            <person name="Ahrendt S.R."/>
            <person name="Quandt C.A."/>
            <person name="Ciobanu D."/>
            <person name="Clum A."/>
            <person name="Salamov A."/>
            <person name="Andreopoulos B."/>
            <person name="Cheng J.F."/>
            <person name="Woyke T."/>
            <person name="Pelin A."/>
            <person name="Henrissat B."/>
            <person name="Reynolds N.K."/>
            <person name="Benny G.L."/>
            <person name="Smith M.E."/>
            <person name="James T.Y."/>
            <person name="Grigoriev I.V."/>
        </authorList>
    </citation>
    <scope>NUCLEOTIDE SEQUENCE [LARGE SCALE GENOMIC DNA]</scope>
    <source>
        <strain evidence="2">Benny S71-1</strain>
    </source>
</reference>
<gene>
    <name evidence="1" type="ORF">SYNPS1DRAFT_5990</name>
</gene>
<accession>A0A4P9Z2H8</accession>
<proteinExistence type="predicted"/>
<organism evidence="1 2">
    <name type="scientific">Syncephalis pseudoplumigaleata</name>
    <dbReference type="NCBI Taxonomy" id="1712513"/>
    <lineage>
        <taxon>Eukaryota</taxon>
        <taxon>Fungi</taxon>
        <taxon>Fungi incertae sedis</taxon>
        <taxon>Zoopagomycota</taxon>
        <taxon>Zoopagomycotina</taxon>
        <taxon>Zoopagomycetes</taxon>
        <taxon>Zoopagales</taxon>
        <taxon>Piptocephalidaceae</taxon>
        <taxon>Syncephalis</taxon>
    </lineage>
</organism>
<dbReference type="SUPFAM" id="SSF47473">
    <property type="entry name" value="EF-hand"/>
    <property type="match status" value="1"/>
</dbReference>
<evidence type="ECO:0008006" key="3">
    <source>
        <dbReference type="Google" id="ProtNLM"/>
    </source>
</evidence>
<dbReference type="Proteomes" id="UP000278143">
    <property type="component" value="Unassembled WGS sequence"/>
</dbReference>
<feature type="non-terminal residue" evidence="1">
    <location>
        <position position="1"/>
    </location>
</feature>
<protein>
    <recommendedName>
        <fullName evidence="3">EF-hand domain-containing protein</fullName>
    </recommendedName>
</protein>
<dbReference type="OrthoDB" id="26525at2759"/>
<name>A0A4P9Z2H8_9FUNG</name>
<evidence type="ECO:0000313" key="2">
    <source>
        <dbReference type="Proteomes" id="UP000278143"/>
    </source>
</evidence>
<evidence type="ECO:0000313" key="1">
    <source>
        <dbReference type="EMBL" id="RKP26694.1"/>
    </source>
</evidence>
<dbReference type="AlphaFoldDB" id="A0A4P9Z2H8"/>
<sequence length="93" mass="10686">ALSPQLVRVLTCIFEQFDRDQDRHWSCDELNAFITASNGQPAPPAFLRQFIGRYGEHAGRLTLDGLLAFFLQQTLDDPEETRQDLVKHNWNGQ</sequence>
<dbReference type="InterPro" id="IPR011992">
    <property type="entry name" value="EF-hand-dom_pair"/>
</dbReference>
<keyword evidence="2" id="KW-1185">Reference proteome</keyword>
<dbReference type="Gene3D" id="1.10.238.10">
    <property type="entry name" value="EF-hand"/>
    <property type="match status" value="1"/>
</dbReference>
<feature type="non-terminal residue" evidence="1">
    <location>
        <position position="93"/>
    </location>
</feature>